<evidence type="ECO:0000313" key="3">
    <source>
        <dbReference type="Proteomes" id="UP001498398"/>
    </source>
</evidence>
<proteinExistence type="predicted"/>
<dbReference type="SUPFAM" id="SSF54695">
    <property type="entry name" value="POZ domain"/>
    <property type="match status" value="1"/>
</dbReference>
<dbReference type="CDD" id="cd18186">
    <property type="entry name" value="BTB_POZ_ZBTB_KLHL-like"/>
    <property type="match status" value="1"/>
</dbReference>
<dbReference type="InterPro" id="IPR000210">
    <property type="entry name" value="BTB/POZ_dom"/>
</dbReference>
<dbReference type="Gene3D" id="3.30.710.10">
    <property type="entry name" value="Potassium Channel Kv1.1, Chain A"/>
    <property type="match status" value="1"/>
</dbReference>
<comment type="caution">
    <text evidence="2">The sequence shown here is derived from an EMBL/GenBank/DDBJ whole genome shotgun (WGS) entry which is preliminary data.</text>
</comment>
<organism evidence="2 3">
    <name type="scientific">Marasmiellus scandens</name>
    <dbReference type="NCBI Taxonomy" id="2682957"/>
    <lineage>
        <taxon>Eukaryota</taxon>
        <taxon>Fungi</taxon>
        <taxon>Dikarya</taxon>
        <taxon>Basidiomycota</taxon>
        <taxon>Agaricomycotina</taxon>
        <taxon>Agaricomycetes</taxon>
        <taxon>Agaricomycetidae</taxon>
        <taxon>Agaricales</taxon>
        <taxon>Marasmiineae</taxon>
        <taxon>Omphalotaceae</taxon>
        <taxon>Marasmiellus</taxon>
    </lineage>
</organism>
<evidence type="ECO:0000313" key="2">
    <source>
        <dbReference type="EMBL" id="KAK7462317.1"/>
    </source>
</evidence>
<name>A0ABR1JJL4_9AGAR</name>
<dbReference type="PROSITE" id="PS50097">
    <property type="entry name" value="BTB"/>
    <property type="match status" value="1"/>
</dbReference>
<reference evidence="2 3" key="1">
    <citation type="submission" date="2024-01" db="EMBL/GenBank/DDBJ databases">
        <title>A draft genome for the cacao thread blight pathogen Marasmiellus scandens.</title>
        <authorList>
            <person name="Baruah I.K."/>
            <person name="Leung J."/>
            <person name="Bukari Y."/>
            <person name="Amoako-Attah I."/>
            <person name="Meinhardt L.W."/>
            <person name="Bailey B.A."/>
            <person name="Cohen S.P."/>
        </authorList>
    </citation>
    <scope>NUCLEOTIDE SEQUENCE [LARGE SCALE GENOMIC DNA]</scope>
    <source>
        <strain evidence="2 3">GH-19</strain>
    </source>
</reference>
<gene>
    <name evidence="2" type="ORF">VKT23_007918</name>
</gene>
<dbReference type="EMBL" id="JBANRG010000011">
    <property type="protein sequence ID" value="KAK7462317.1"/>
    <property type="molecule type" value="Genomic_DNA"/>
</dbReference>
<dbReference type="InterPro" id="IPR011333">
    <property type="entry name" value="SKP1/BTB/POZ_sf"/>
</dbReference>
<accession>A0ABR1JJL4</accession>
<evidence type="ECO:0000259" key="1">
    <source>
        <dbReference type="PROSITE" id="PS50097"/>
    </source>
</evidence>
<dbReference type="Pfam" id="PF00651">
    <property type="entry name" value="BTB"/>
    <property type="match status" value="1"/>
</dbReference>
<dbReference type="Proteomes" id="UP001498398">
    <property type="component" value="Unassembled WGS sequence"/>
</dbReference>
<sequence>MSSGKKSEDYYWKSVVFQVEECLFRVPRFHFEKSSEVFSDMFSLPQAESEEGESDAHPIRLEGIEAKDFECLLKFLYPRNLLEKEEPATRRQWISVLKLATLWQFLDLRALAIDKLTHFPMNASDRVVLGRNYHVHAWLRSGYVDLVKQLQTPSTGDVEKIGYLPATRVFRLREEIRKRYRKKKTTHVPAVTKKFDFQCANCNVYDNQACRAMCPDCAKLINTSDYGLILPSSEVEKAVDKEFESELSDVQV</sequence>
<protein>
    <recommendedName>
        <fullName evidence="1">BTB domain-containing protein</fullName>
    </recommendedName>
</protein>
<feature type="domain" description="BTB" evidence="1">
    <location>
        <begin position="13"/>
        <end position="85"/>
    </location>
</feature>
<keyword evidence="3" id="KW-1185">Reference proteome</keyword>